<dbReference type="Gene3D" id="1.10.287.1080">
    <property type="entry name" value="MazG-like"/>
    <property type="match status" value="1"/>
</dbReference>
<dbReference type="InterPro" id="IPR025984">
    <property type="entry name" value="DCTPP"/>
</dbReference>
<dbReference type="PANTHER" id="PTHR46523:SF1">
    <property type="entry name" value="DCTP PYROPHOSPHATASE 1"/>
    <property type="match status" value="1"/>
</dbReference>
<dbReference type="PIRSF" id="PIRSF029826">
    <property type="entry name" value="UCP029826_pph"/>
    <property type="match status" value="1"/>
</dbReference>
<dbReference type="CDD" id="cd11537">
    <property type="entry name" value="NTP-PPase_RS21-C6_like"/>
    <property type="match status" value="1"/>
</dbReference>
<evidence type="ECO:0000313" key="1">
    <source>
        <dbReference type="EMBL" id="BCS86431.1"/>
    </source>
</evidence>
<dbReference type="SUPFAM" id="SSF101386">
    <property type="entry name" value="all-alpha NTP pyrophosphatases"/>
    <property type="match status" value="1"/>
</dbReference>
<keyword evidence="2" id="KW-1185">Reference proteome</keyword>
<dbReference type="Pfam" id="PF12643">
    <property type="entry name" value="MazG-like"/>
    <property type="match status" value="1"/>
</dbReference>
<sequence>MTNDIQEIIETLAKFNDDRDWEQFHNAKDLALALSIEAAELNEAYLWKDVEDVKIEKVKEELADVFNYAFMIADKYNLNVKDICLKKIARNAEKYPVEKAKGSSKKYNEL</sequence>
<evidence type="ECO:0000313" key="2">
    <source>
        <dbReference type="Proteomes" id="UP001319045"/>
    </source>
</evidence>
<dbReference type="PANTHER" id="PTHR46523">
    <property type="entry name" value="DCTP PYROPHOSPHATASE 1"/>
    <property type="match status" value="1"/>
</dbReference>
<dbReference type="EMBL" id="AP024484">
    <property type="protein sequence ID" value="BCS86431.1"/>
    <property type="molecule type" value="Genomic_DNA"/>
</dbReference>
<organism evidence="1 2">
    <name type="scientific">Prevotella herbatica</name>
    <dbReference type="NCBI Taxonomy" id="2801997"/>
    <lineage>
        <taxon>Bacteria</taxon>
        <taxon>Pseudomonadati</taxon>
        <taxon>Bacteroidota</taxon>
        <taxon>Bacteroidia</taxon>
        <taxon>Bacteroidales</taxon>
        <taxon>Prevotellaceae</taxon>
        <taxon>Prevotella</taxon>
    </lineage>
</organism>
<dbReference type="RefSeq" id="WP_207153995.1">
    <property type="nucleotide sequence ID" value="NZ_AP024484.1"/>
</dbReference>
<name>A0ABM7P0X8_9BACT</name>
<reference evidence="1 2" key="1">
    <citation type="journal article" date="2022" name="Int. J. Syst. Evol. Microbiol.">
        <title>Prevotella herbatica sp. nov., a plant polysaccharide-decomposing anaerobic bacterium isolated from a methanogenic reactor.</title>
        <authorList>
            <person name="Uek A."/>
            <person name="Tonouchi A."/>
            <person name="Kaku N."/>
            <person name="Ueki K."/>
        </authorList>
    </citation>
    <scope>NUCLEOTIDE SEQUENCE [LARGE SCALE GENOMIC DNA]</scope>
    <source>
        <strain evidence="1 2">WR041</strain>
    </source>
</reference>
<protein>
    <submittedName>
        <fullName evidence="1">Nucleotide pyrophosphohydrolase</fullName>
    </submittedName>
</protein>
<accession>A0ABM7P0X8</accession>
<dbReference type="Proteomes" id="UP001319045">
    <property type="component" value="Chromosome"/>
</dbReference>
<gene>
    <name evidence="1" type="ORF">prwr041_23240</name>
</gene>
<proteinExistence type="predicted"/>
<dbReference type="InterPro" id="IPR052555">
    <property type="entry name" value="dCTP_Pyrophosphatase"/>
</dbReference>